<dbReference type="PANTHER" id="PTHR34293">
    <property type="entry name" value="HTH-TYPE TRANSCRIPTIONAL REGULATOR TRMBL2"/>
    <property type="match status" value="1"/>
</dbReference>
<sequence>MLQQFGFTQYESQIYQALISADQPLDATGIVKLSAVPRSKVYEVIHRLAEKGIILETTVEKKRLYTALPVESVISRLKADFETSVQELREAAVKKPVADDRVWTLKDNHSILSLLEEMLGRAERKIIISAWGDDLEKYAELLEEKHESGVSIHVHSIGNIETSLPSVSVLIPDKHHETLERSRIAIIDEEEMLFAGMEAGKWNAITTRSRPLVKFFAEFFYHDVALTEITQKYKDTIMEDKAVRDVLLKLRY</sequence>
<dbReference type="InterPro" id="IPR036388">
    <property type="entry name" value="WH-like_DNA-bd_sf"/>
</dbReference>
<dbReference type="Pfam" id="PF01978">
    <property type="entry name" value="TrmB"/>
    <property type="match status" value="1"/>
</dbReference>
<evidence type="ECO:0000259" key="1">
    <source>
        <dbReference type="Pfam" id="PF01978"/>
    </source>
</evidence>
<dbReference type="InterPro" id="IPR021586">
    <property type="entry name" value="Tscrpt_reg_TrmB_C"/>
</dbReference>
<dbReference type="PANTHER" id="PTHR34293:SF1">
    <property type="entry name" value="HTH-TYPE TRANSCRIPTIONAL REGULATOR TRMBL2"/>
    <property type="match status" value="1"/>
</dbReference>
<dbReference type="Proteomes" id="UP000322139">
    <property type="component" value="Unassembled WGS sequence"/>
</dbReference>
<accession>A0A5D4QX06</accession>
<protein>
    <submittedName>
        <fullName evidence="3">TrmB family transcriptional regulator</fullName>
    </submittedName>
</protein>
<dbReference type="InterPro" id="IPR036390">
    <property type="entry name" value="WH_DNA-bd_sf"/>
</dbReference>
<name>A0A5D4QX06_9BACI</name>
<feature type="domain" description="Transcription regulator TrmB C-terminal" evidence="2">
    <location>
        <begin position="101"/>
        <end position="223"/>
    </location>
</feature>
<comment type="caution">
    <text evidence="3">The sequence shown here is derived from an EMBL/GenBank/DDBJ whole genome shotgun (WGS) entry which is preliminary data.</text>
</comment>
<evidence type="ECO:0000259" key="2">
    <source>
        <dbReference type="Pfam" id="PF11495"/>
    </source>
</evidence>
<evidence type="ECO:0000313" key="3">
    <source>
        <dbReference type="EMBL" id="TYS42939.1"/>
    </source>
</evidence>
<dbReference type="SUPFAM" id="SSF46785">
    <property type="entry name" value="Winged helix' DNA-binding domain"/>
    <property type="match status" value="1"/>
</dbReference>
<dbReference type="AlphaFoldDB" id="A0A5D4QX06"/>
<gene>
    <name evidence="3" type="ORF">FZD51_22750</name>
</gene>
<dbReference type="Gene3D" id="1.10.10.10">
    <property type="entry name" value="Winged helix-like DNA-binding domain superfamily/Winged helix DNA-binding domain"/>
    <property type="match status" value="1"/>
</dbReference>
<dbReference type="InterPro" id="IPR002831">
    <property type="entry name" value="Tscrpt_reg_TrmB_N"/>
</dbReference>
<feature type="domain" description="Transcription regulator TrmB N-terminal" evidence="1">
    <location>
        <begin position="2"/>
        <end position="71"/>
    </location>
</feature>
<dbReference type="EMBL" id="VTER01000015">
    <property type="protein sequence ID" value="TYS42939.1"/>
    <property type="molecule type" value="Genomic_DNA"/>
</dbReference>
<dbReference type="CDD" id="cd09124">
    <property type="entry name" value="PLDc_like_TrmB_middle"/>
    <property type="match status" value="1"/>
</dbReference>
<proteinExistence type="predicted"/>
<organism evidence="3 4">
    <name type="scientific">Bacillus infantis</name>
    <dbReference type="NCBI Taxonomy" id="324767"/>
    <lineage>
        <taxon>Bacteria</taxon>
        <taxon>Bacillati</taxon>
        <taxon>Bacillota</taxon>
        <taxon>Bacilli</taxon>
        <taxon>Bacillales</taxon>
        <taxon>Bacillaceae</taxon>
        <taxon>Bacillus</taxon>
    </lineage>
</organism>
<evidence type="ECO:0000313" key="4">
    <source>
        <dbReference type="Proteomes" id="UP000322139"/>
    </source>
</evidence>
<reference evidence="3 4" key="1">
    <citation type="submission" date="2019-08" db="EMBL/GenBank/DDBJ databases">
        <title>Bacillus genomes from the desert of Cuatro Cienegas, Coahuila.</title>
        <authorList>
            <person name="Olmedo-Alvarez G."/>
        </authorList>
    </citation>
    <scope>NUCLEOTIDE SEQUENCE [LARGE SCALE GENOMIC DNA]</scope>
    <source>
        <strain evidence="3 4">CH446_14T</strain>
    </source>
</reference>
<dbReference type="Pfam" id="PF11495">
    <property type="entry name" value="Regulator_TrmB"/>
    <property type="match status" value="1"/>
</dbReference>
<dbReference type="RefSeq" id="WP_148976833.1">
    <property type="nucleotide sequence ID" value="NZ_VTER01000015.1"/>
</dbReference>
<dbReference type="InterPro" id="IPR051797">
    <property type="entry name" value="TrmB-like"/>
</dbReference>